<evidence type="ECO:0000313" key="1">
    <source>
        <dbReference type="EMBL" id="GAA0861114.1"/>
    </source>
</evidence>
<reference evidence="2" key="1">
    <citation type="journal article" date="2019" name="Int. J. Syst. Evol. Microbiol.">
        <title>The Global Catalogue of Microorganisms (GCM) 10K type strain sequencing project: providing services to taxonomists for standard genome sequencing and annotation.</title>
        <authorList>
            <consortium name="The Broad Institute Genomics Platform"/>
            <consortium name="The Broad Institute Genome Sequencing Center for Infectious Disease"/>
            <person name="Wu L."/>
            <person name="Ma J."/>
        </authorList>
    </citation>
    <scope>NUCLEOTIDE SEQUENCE [LARGE SCALE GENOMIC DNA]</scope>
    <source>
        <strain evidence="2">JCM 15910</strain>
    </source>
</reference>
<keyword evidence="2" id="KW-1185">Reference proteome</keyword>
<sequence length="156" mass="17117">MAIPVSELAEKLGMHGVLRFREGADCACTADGDVLKLFQPQSLRRLGGRPGDRRLGGNIGLVLRSDLPVKGRPSWRAPPVSLAMCPIANFPWLSAHSALSSEDVSPAFVQGLQQLIQKLPRTVPEIERDLGCDFMNVPVIDQGQRLIRLLREVRSV</sequence>
<protein>
    <submittedName>
        <fullName evidence="1">Uncharacterized protein</fullName>
    </submittedName>
</protein>
<dbReference type="RefSeq" id="WP_215352749.1">
    <property type="nucleotide sequence ID" value="NZ_BAAAFE010000002.1"/>
</dbReference>
<name>A0ABP3X699_9SPHN</name>
<comment type="caution">
    <text evidence="1">The sequence shown here is derived from an EMBL/GenBank/DDBJ whole genome shotgun (WGS) entry which is preliminary data.</text>
</comment>
<dbReference type="EMBL" id="BAAAFE010000002">
    <property type="protein sequence ID" value="GAA0861114.1"/>
    <property type="molecule type" value="Genomic_DNA"/>
</dbReference>
<dbReference type="Proteomes" id="UP001500738">
    <property type="component" value="Unassembled WGS sequence"/>
</dbReference>
<evidence type="ECO:0000313" key="2">
    <source>
        <dbReference type="Proteomes" id="UP001500738"/>
    </source>
</evidence>
<organism evidence="1 2">
    <name type="scientific">Sphingopyxis soli</name>
    <dbReference type="NCBI Taxonomy" id="592051"/>
    <lineage>
        <taxon>Bacteria</taxon>
        <taxon>Pseudomonadati</taxon>
        <taxon>Pseudomonadota</taxon>
        <taxon>Alphaproteobacteria</taxon>
        <taxon>Sphingomonadales</taxon>
        <taxon>Sphingomonadaceae</taxon>
        <taxon>Sphingopyxis</taxon>
    </lineage>
</organism>
<gene>
    <name evidence="1" type="ORF">GCM10009115_02440</name>
</gene>
<accession>A0ABP3X699</accession>
<proteinExistence type="predicted"/>